<dbReference type="PANTHER" id="PTHR43031">
    <property type="entry name" value="FAD-DEPENDENT OXIDOREDUCTASE"/>
    <property type="match status" value="1"/>
</dbReference>
<feature type="domain" description="Rhodanese" evidence="1">
    <location>
        <begin position="15"/>
        <end position="105"/>
    </location>
</feature>
<dbReference type="OrthoDB" id="9811849at2"/>
<keyword evidence="3" id="KW-1185">Reference proteome</keyword>
<name>A0A0A1YKU4_9PSED</name>
<proteinExistence type="predicted"/>
<evidence type="ECO:0000313" key="3">
    <source>
        <dbReference type="Proteomes" id="UP000030063"/>
    </source>
</evidence>
<protein>
    <recommendedName>
        <fullName evidence="1">Rhodanese domain-containing protein</fullName>
    </recommendedName>
</protein>
<dbReference type="RefSeq" id="WP_025163357.1">
    <property type="nucleotide sequence ID" value="NZ_AWSQ01000001.1"/>
</dbReference>
<evidence type="ECO:0000313" key="2">
    <source>
        <dbReference type="EMBL" id="KFX70542.1"/>
    </source>
</evidence>
<dbReference type="AlphaFoldDB" id="A0A0A1YKU4"/>
<accession>A0A0A1YKU4</accession>
<evidence type="ECO:0000259" key="1">
    <source>
        <dbReference type="PROSITE" id="PS50206"/>
    </source>
</evidence>
<dbReference type="InterPro" id="IPR001763">
    <property type="entry name" value="Rhodanese-like_dom"/>
</dbReference>
<sequence>MPESISVAELNALLATRTALLLDVRRAQAFAESPTIIPGALRRAPEHVADWAAELPRQQPMVVYCVHGHEVSQGVAAQLAELGLPVRFLAGGIAQWQAEGGVTVSPTD</sequence>
<dbReference type="SMART" id="SM00450">
    <property type="entry name" value="RHOD"/>
    <property type="match status" value="1"/>
</dbReference>
<dbReference type="Proteomes" id="UP000030063">
    <property type="component" value="Unassembled WGS sequence"/>
</dbReference>
<dbReference type="STRING" id="1395571.TMS3_0100960"/>
<dbReference type="PANTHER" id="PTHR43031:SF1">
    <property type="entry name" value="PYRIDINE NUCLEOTIDE-DISULPHIDE OXIDOREDUCTASE"/>
    <property type="match status" value="1"/>
</dbReference>
<dbReference type="Pfam" id="PF00581">
    <property type="entry name" value="Rhodanese"/>
    <property type="match status" value="1"/>
</dbReference>
<comment type="caution">
    <text evidence="2">The sequence shown here is derived from an EMBL/GenBank/DDBJ whole genome shotgun (WGS) entry which is preliminary data.</text>
</comment>
<organism evidence="2 3">
    <name type="scientific">Pseudomonas taeanensis MS-3</name>
    <dbReference type="NCBI Taxonomy" id="1395571"/>
    <lineage>
        <taxon>Bacteria</taxon>
        <taxon>Pseudomonadati</taxon>
        <taxon>Pseudomonadota</taxon>
        <taxon>Gammaproteobacteria</taxon>
        <taxon>Pseudomonadales</taxon>
        <taxon>Pseudomonadaceae</taxon>
        <taxon>Pseudomonas</taxon>
    </lineage>
</organism>
<dbReference type="Gene3D" id="3.40.250.10">
    <property type="entry name" value="Rhodanese-like domain"/>
    <property type="match status" value="1"/>
</dbReference>
<dbReference type="EMBL" id="AWSQ01000001">
    <property type="protein sequence ID" value="KFX70542.1"/>
    <property type="molecule type" value="Genomic_DNA"/>
</dbReference>
<reference evidence="2 3" key="1">
    <citation type="journal article" date="2014" name="Genome Announc.">
        <title>Draft Genome Sequence of Petroleum Oil-Degrading Marine Bacterium Pseudomonas taeanensis Strain MS-3, Isolated from a Crude Oil-Contaminated Seashore.</title>
        <authorList>
            <person name="Lee S.Y."/>
            <person name="Kim S.H."/>
            <person name="Lee D.G."/>
            <person name="Shin S."/>
            <person name="Yun S.H."/>
            <person name="Choi C.W."/>
            <person name="Chung Y.H."/>
            <person name="Choi J.S."/>
            <person name="Kahng H.Y."/>
            <person name="Kim S.I."/>
        </authorList>
    </citation>
    <scope>NUCLEOTIDE SEQUENCE [LARGE SCALE GENOMIC DNA]</scope>
    <source>
        <strain evidence="2 3">MS-3</strain>
    </source>
</reference>
<dbReference type="InterPro" id="IPR036873">
    <property type="entry name" value="Rhodanese-like_dom_sf"/>
</dbReference>
<dbReference type="eggNOG" id="COG0607">
    <property type="taxonomic scope" value="Bacteria"/>
</dbReference>
<gene>
    <name evidence="2" type="ORF">TMS3_0100960</name>
</gene>
<dbReference type="PROSITE" id="PS50206">
    <property type="entry name" value="RHODANESE_3"/>
    <property type="match status" value="1"/>
</dbReference>
<dbReference type="InterPro" id="IPR050229">
    <property type="entry name" value="GlpE_sulfurtransferase"/>
</dbReference>
<dbReference type="SUPFAM" id="SSF52821">
    <property type="entry name" value="Rhodanese/Cell cycle control phosphatase"/>
    <property type="match status" value="1"/>
</dbReference>